<keyword evidence="3 7" id="KW-0732">Signal</keyword>
<evidence type="ECO:0000313" key="9">
    <source>
        <dbReference type="EMBL" id="PMD31342.1"/>
    </source>
</evidence>
<dbReference type="Proteomes" id="UP000235786">
    <property type="component" value="Unassembled WGS sequence"/>
</dbReference>
<evidence type="ECO:0000259" key="8">
    <source>
        <dbReference type="PROSITE" id="PS51677"/>
    </source>
</evidence>
<organism evidence="9 10">
    <name type="scientific">Hyaloscypha variabilis (strain UAMH 11265 / GT02V1 / F)</name>
    <name type="common">Meliniomyces variabilis</name>
    <dbReference type="NCBI Taxonomy" id="1149755"/>
    <lineage>
        <taxon>Eukaryota</taxon>
        <taxon>Fungi</taxon>
        <taxon>Dikarya</taxon>
        <taxon>Ascomycota</taxon>
        <taxon>Pezizomycotina</taxon>
        <taxon>Leotiomycetes</taxon>
        <taxon>Helotiales</taxon>
        <taxon>Hyaloscyphaceae</taxon>
        <taxon>Hyaloscypha</taxon>
        <taxon>Hyaloscypha variabilis</taxon>
    </lineage>
</organism>
<comment type="cofactor">
    <cofactor evidence="1">
        <name>Co(2+)</name>
        <dbReference type="ChEBI" id="CHEBI:48828"/>
    </cofactor>
</comment>
<proteinExistence type="predicted"/>
<evidence type="ECO:0000256" key="5">
    <source>
        <dbReference type="ARBA" id="ARBA00023277"/>
    </source>
</evidence>
<evidence type="ECO:0000256" key="6">
    <source>
        <dbReference type="ARBA" id="ARBA00023285"/>
    </source>
</evidence>
<evidence type="ECO:0000256" key="1">
    <source>
        <dbReference type="ARBA" id="ARBA00001941"/>
    </source>
</evidence>
<evidence type="ECO:0000313" key="10">
    <source>
        <dbReference type="Proteomes" id="UP000235786"/>
    </source>
</evidence>
<keyword evidence="2" id="KW-0479">Metal-binding</keyword>
<evidence type="ECO:0000256" key="2">
    <source>
        <dbReference type="ARBA" id="ARBA00022723"/>
    </source>
</evidence>
<evidence type="ECO:0000256" key="3">
    <source>
        <dbReference type="ARBA" id="ARBA00022729"/>
    </source>
</evidence>
<dbReference type="PROSITE" id="PS51677">
    <property type="entry name" value="NODB"/>
    <property type="match status" value="1"/>
</dbReference>
<dbReference type="OrthoDB" id="407355at2759"/>
<name>A0A2J6QYK1_HYAVF</name>
<dbReference type="PANTHER" id="PTHR46471:SF2">
    <property type="entry name" value="CHITIN DEACETYLASE-RELATED"/>
    <property type="match status" value="1"/>
</dbReference>
<keyword evidence="4" id="KW-0378">Hydrolase</keyword>
<gene>
    <name evidence="9" type="ORF">L207DRAFT_591801</name>
</gene>
<evidence type="ECO:0000256" key="7">
    <source>
        <dbReference type="SAM" id="SignalP"/>
    </source>
</evidence>
<dbReference type="PANTHER" id="PTHR46471">
    <property type="entry name" value="CHITIN DEACETYLASE"/>
    <property type="match status" value="1"/>
</dbReference>
<dbReference type="CDD" id="cd10951">
    <property type="entry name" value="CE4_ClCDA_like"/>
    <property type="match status" value="1"/>
</dbReference>
<evidence type="ECO:0000256" key="4">
    <source>
        <dbReference type="ARBA" id="ARBA00022801"/>
    </source>
</evidence>
<keyword evidence="6" id="KW-0170">Cobalt</keyword>
<dbReference type="Gene3D" id="3.20.20.370">
    <property type="entry name" value="Glycoside hydrolase/deacetylase"/>
    <property type="match status" value="1"/>
</dbReference>
<dbReference type="GO" id="GO:0016810">
    <property type="term" value="F:hydrolase activity, acting on carbon-nitrogen (but not peptide) bonds"/>
    <property type="evidence" value="ECO:0007669"/>
    <property type="project" value="InterPro"/>
</dbReference>
<feature type="domain" description="NodB homology" evidence="8">
    <location>
        <begin position="33"/>
        <end position="223"/>
    </location>
</feature>
<feature type="signal peptide" evidence="7">
    <location>
        <begin position="1"/>
        <end position="19"/>
    </location>
</feature>
<dbReference type="Pfam" id="PF01522">
    <property type="entry name" value="Polysacc_deac_1"/>
    <property type="match status" value="1"/>
</dbReference>
<dbReference type="STRING" id="1149755.A0A2J6QYK1"/>
<dbReference type="GO" id="GO:0005975">
    <property type="term" value="P:carbohydrate metabolic process"/>
    <property type="evidence" value="ECO:0007669"/>
    <property type="project" value="InterPro"/>
</dbReference>
<accession>A0A2J6QYK1</accession>
<dbReference type="InterPro" id="IPR002509">
    <property type="entry name" value="NODB_dom"/>
</dbReference>
<reference evidence="9 10" key="1">
    <citation type="submission" date="2016-04" db="EMBL/GenBank/DDBJ databases">
        <title>A degradative enzymes factory behind the ericoid mycorrhizal symbiosis.</title>
        <authorList>
            <consortium name="DOE Joint Genome Institute"/>
            <person name="Martino E."/>
            <person name="Morin E."/>
            <person name="Grelet G."/>
            <person name="Kuo A."/>
            <person name="Kohler A."/>
            <person name="Daghino S."/>
            <person name="Barry K."/>
            <person name="Choi C."/>
            <person name="Cichocki N."/>
            <person name="Clum A."/>
            <person name="Copeland A."/>
            <person name="Hainaut M."/>
            <person name="Haridas S."/>
            <person name="Labutti K."/>
            <person name="Lindquist E."/>
            <person name="Lipzen A."/>
            <person name="Khouja H.-R."/>
            <person name="Murat C."/>
            <person name="Ohm R."/>
            <person name="Olson A."/>
            <person name="Spatafora J."/>
            <person name="Veneault-Fourrey C."/>
            <person name="Henrissat B."/>
            <person name="Grigoriev I."/>
            <person name="Martin F."/>
            <person name="Perotto S."/>
        </authorList>
    </citation>
    <scope>NUCLEOTIDE SEQUENCE [LARGE SCALE GENOMIC DNA]</scope>
    <source>
        <strain evidence="9 10">F</strain>
    </source>
</reference>
<dbReference type="GO" id="GO:0046872">
    <property type="term" value="F:metal ion binding"/>
    <property type="evidence" value="ECO:0007669"/>
    <property type="project" value="UniProtKB-KW"/>
</dbReference>
<keyword evidence="5" id="KW-0119">Carbohydrate metabolism</keyword>
<dbReference type="EMBL" id="KZ613963">
    <property type="protein sequence ID" value="PMD31342.1"/>
    <property type="molecule type" value="Genomic_DNA"/>
</dbReference>
<sequence>MTLVVVYHFLASLLLLLSATQISQIITHCTVPGTIALTFDDGPSAYTTQLLSLLASHNIQATFFIIGNDPSRGAISSPPWSGILQGMYAEGHQIASHSWAHQDLSTLGVDGVREEILRNEDAFKSVIGVVPTYFRCPYLRCGAASSLLTDFGYRVVDVSIDTKDYENNDASLIAVSKNKFQAELGWGGQGGGVVLAHDIHYQTVASLAEYMIMLVKERGLKAVTVGECIGDDRQGWYRS</sequence>
<protein>
    <submittedName>
        <fullName evidence="9">Carbohydrate esterase family 4 protein</fullName>
    </submittedName>
</protein>
<dbReference type="AlphaFoldDB" id="A0A2J6QYK1"/>
<dbReference type="InterPro" id="IPR011330">
    <property type="entry name" value="Glyco_hydro/deAcase_b/a-brl"/>
</dbReference>
<dbReference type="SUPFAM" id="SSF88713">
    <property type="entry name" value="Glycoside hydrolase/deacetylase"/>
    <property type="match status" value="1"/>
</dbReference>
<keyword evidence="10" id="KW-1185">Reference proteome</keyword>
<feature type="chain" id="PRO_5014468654" evidence="7">
    <location>
        <begin position="20"/>
        <end position="239"/>
    </location>
</feature>